<feature type="compositionally biased region" description="Basic and acidic residues" evidence="1">
    <location>
        <begin position="110"/>
        <end position="122"/>
    </location>
</feature>
<proteinExistence type="predicted"/>
<feature type="compositionally biased region" description="Basic and acidic residues" evidence="1">
    <location>
        <begin position="47"/>
        <end position="64"/>
    </location>
</feature>
<organism evidence="2">
    <name type="scientific">Cladocopium goreaui</name>
    <dbReference type="NCBI Taxonomy" id="2562237"/>
    <lineage>
        <taxon>Eukaryota</taxon>
        <taxon>Sar</taxon>
        <taxon>Alveolata</taxon>
        <taxon>Dinophyceae</taxon>
        <taxon>Suessiales</taxon>
        <taxon>Symbiodiniaceae</taxon>
        <taxon>Cladocopium</taxon>
    </lineage>
</organism>
<evidence type="ECO:0000313" key="4">
    <source>
        <dbReference type="Proteomes" id="UP001152797"/>
    </source>
</evidence>
<dbReference type="EMBL" id="CAMXCT010000595">
    <property type="protein sequence ID" value="CAI3980899.1"/>
    <property type="molecule type" value="Genomic_DNA"/>
</dbReference>
<accession>A0A9P1FKT0</accession>
<evidence type="ECO:0000313" key="2">
    <source>
        <dbReference type="EMBL" id="CAI3980899.1"/>
    </source>
</evidence>
<feature type="compositionally biased region" description="Basic and acidic residues" evidence="1">
    <location>
        <begin position="214"/>
        <end position="235"/>
    </location>
</feature>
<feature type="compositionally biased region" description="Basic and acidic residues" evidence="1">
    <location>
        <begin position="280"/>
        <end position="291"/>
    </location>
</feature>
<keyword evidence="4" id="KW-1185">Reference proteome</keyword>
<reference evidence="3 4" key="2">
    <citation type="submission" date="2024-05" db="EMBL/GenBank/DDBJ databases">
        <authorList>
            <person name="Chen Y."/>
            <person name="Shah S."/>
            <person name="Dougan E. K."/>
            <person name="Thang M."/>
            <person name="Chan C."/>
        </authorList>
    </citation>
    <scope>NUCLEOTIDE SEQUENCE [LARGE SCALE GENOMIC DNA]</scope>
</reference>
<feature type="compositionally biased region" description="Basic and acidic residues" evidence="1">
    <location>
        <begin position="245"/>
        <end position="268"/>
    </location>
</feature>
<feature type="compositionally biased region" description="Basic and acidic residues" evidence="1">
    <location>
        <begin position="305"/>
        <end position="320"/>
    </location>
</feature>
<sequence length="400" mass="45033">MGSSVTSASTRLVADEGEMGLDLMGLDLMDTPKGLIEVEKMAKRVKQDRLEDSSWSGKGHERCPGKPMPKRVSLKLAPSLVTLRPASQASWVPDDEVHYVEESSQYEENEGTRRVVLDDERGFSSGDDAVDAVPVRTVRTQEGHASSSAGLGAGKPEHGEGQRHDEALQPGASEQNEVKKDEGPKLKKYRRVRVKKKAPQLEKEVQEMQSARKTRNERMACLRLLQQERRARQEGVEPPGQQDVPESKEPQGSKKPEEVKAEEPKEPWPRTPSPSSVDWKAAEEETKRQFAEARAAGRRILSYGEWDKERKEKNEKMRQERLRKSWLDREIARRALLQERGDTREAVLRSTTSSAFGPLTDEEWAQMQKMAKRLPPAPEKPKKDDSCSTSSSLSFLLISS</sequence>
<dbReference type="Proteomes" id="UP001152797">
    <property type="component" value="Unassembled WGS sequence"/>
</dbReference>
<dbReference type="AlphaFoldDB" id="A0A9P1FKT0"/>
<feature type="compositionally biased region" description="Basic residues" evidence="1">
    <location>
        <begin position="186"/>
        <end position="198"/>
    </location>
</feature>
<dbReference type="EMBL" id="CAMXCT030000595">
    <property type="protein sequence ID" value="CAL4768211.1"/>
    <property type="molecule type" value="Genomic_DNA"/>
</dbReference>
<evidence type="ECO:0000256" key="1">
    <source>
        <dbReference type="SAM" id="MobiDB-lite"/>
    </source>
</evidence>
<dbReference type="EMBL" id="CAMXCT020000595">
    <property type="protein sequence ID" value="CAL1134274.1"/>
    <property type="molecule type" value="Genomic_DNA"/>
</dbReference>
<comment type="caution">
    <text evidence="2">The sequence shown here is derived from an EMBL/GenBank/DDBJ whole genome shotgun (WGS) entry which is preliminary data.</text>
</comment>
<name>A0A9P1FKT0_9DINO</name>
<feature type="region of interest" description="Disordered" evidence="1">
    <location>
        <begin position="47"/>
        <end position="71"/>
    </location>
</feature>
<protein>
    <submittedName>
        <fullName evidence="2">Uncharacterized protein</fullName>
    </submittedName>
</protein>
<feature type="compositionally biased region" description="Basic and acidic residues" evidence="1">
    <location>
        <begin position="155"/>
        <end position="167"/>
    </location>
</feature>
<feature type="region of interest" description="Disordered" evidence="1">
    <location>
        <begin position="373"/>
        <end position="400"/>
    </location>
</feature>
<feature type="region of interest" description="Disordered" evidence="1">
    <location>
        <begin position="301"/>
        <end position="320"/>
    </location>
</feature>
<feature type="compositionally biased region" description="Low complexity" evidence="1">
    <location>
        <begin position="387"/>
        <end position="400"/>
    </location>
</feature>
<feature type="region of interest" description="Disordered" evidence="1">
    <location>
        <begin position="100"/>
        <end position="294"/>
    </location>
</feature>
<gene>
    <name evidence="2" type="ORF">C1SCF055_LOCUS8747</name>
</gene>
<reference evidence="2" key="1">
    <citation type="submission" date="2022-10" db="EMBL/GenBank/DDBJ databases">
        <authorList>
            <person name="Chen Y."/>
            <person name="Dougan E. K."/>
            <person name="Chan C."/>
            <person name="Rhodes N."/>
            <person name="Thang M."/>
        </authorList>
    </citation>
    <scope>NUCLEOTIDE SEQUENCE</scope>
</reference>
<evidence type="ECO:0000313" key="3">
    <source>
        <dbReference type="EMBL" id="CAL4768211.1"/>
    </source>
</evidence>
<feature type="compositionally biased region" description="Basic and acidic residues" evidence="1">
    <location>
        <begin position="176"/>
        <end position="185"/>
    </location>
</feature>